<dbReference type="PROSITE" id="PS50928">
    <property type="entry name" value="ABC_TM1"/>
    <property type="match status" value="1"/>
</dbReference>
<comment type="subcellular location">
    <subcellularLocation>
        <location evidence="1 8">Cell membrane</location>
        <topology evidence="1 8">Multi-pass membrane protein</topology>
    </subcellularLocation>
</comment>
<proteinExistence type="inferred from homology"/>
<dbReference type="HOGENOM" id="CLU_039052_1_0_5"/>
<evidence type="ECO:0000256" key="1">
    <source>
        <dbReference type="ARBA" id="ARBA00004651"/>
    </source>
</evidence>
<keyword evidence="3 8" id="KW-0813">Transport</keyword>
<evidence type="ECO:0000256" key="3">
    <source>
        <dbReference type="ARBA" id="ARBA00022448"/>
    </source>
</evidence>
<dbReference type="CDD" id="cd06261">
    <property type="entry name" value="TM_PBP2"/>
    <property type="match status" value="1"/>
</dbReference>
<dbReference type="AlphaFoldDB" id="S5YUE0"/>
<dbReference type="STRING" id="1367847.JCM7686_1760"/>
<evidence type="ECO:0000256" key="6">
    <source>
        <dbReference type="ARBA" id="ARBA00022989"/>
    </source>
</evidence>
<dbReference type="PANTHER" id="PTHR42929">
    <property type="entry name" value="INNER MEMBRANE ABC TRANSPORTER PERMEASE PROTEIN YDCU-RELATED-RELATED"/>
    <property type="match status" value="1"/>
</dbReference>
<dbReference type="RefSeq" id="WP_020950499.1">
    <property type="nucleotide sequence ID" value="NC_022041.1"/>
</dbReference>
<feature type="transmembrane region" description="Helical" evidence="8">
    <location>
        <begin position="269"/>
        <end position="289"/>
    </location>
</feature>
<protein>
    <submittedName>
        <fullName evidence="10">Spermidine/putrescine transport system, permease protein</fullName>
    </submittedName>
</protein>
<dbReference type="PANTHER" id="PTHR42929:SF5">
    <property type="entry name" value="ABC TRANSPORTER PERMEASE PROTEIN"/>
    <property type="match status" value="1"/>
</dbReference>
<evidence type="ECO:0000313" key="11">
    <source>
        <dbReference type="Proteomes" id="UP000015480"/>
    </source>
</evidence>
<evidence type="ECO:0000256" key="8">
    <source>
        <dbReference type="RuleBase" id="RU363032"/>
    </source>
</evidence>
<dbReference type="EMBL" id="CP006650">
    <property type="protein sequence ID" value="AGT08861.1"/>
    <property type="molecule type" value="Genomic_DNA"/>
</dbReference>
<name>S5YUE0_PARAH</name>
<accession>S5YUE0</accession>
<evidence type="ECO:0000256" key="4">
    <source>
        <dbReference type="ARBA" id="ARBA00022475"/>
    </source>
</evidence>
<dbReference type="SUPFAM" id="SSF161098">
    <property type="entry name" value="MetI-like"/>
    <property type="match status" value="1"/>
</dbReference>
<feature type="transmembrane region" description="Helical" evidence="8">
    <location>
        <begin position="173"/>
        <end position="196"/>
    </location>
</feature>
<evidence type="ECO:0000256" key="7">
    <source>
        <dbReference type="ARBA" id="ARBA00023136"/>
    </source>
</evidence>
<reference evidence="10 11" key="1">
    <citation type="journal article" date="2014" name="BMC Genomics">
        <title>Architecture and functions of a multipartite genome of the methylotrophic bacterium Paracoccus aminophilus JCM 7686, containing primary and secondary chromids.</title>
        <authorList>
            <person name="Dziewit L."/>
            <person name="Czarnecki J."/>
            <person name="Wibberg D."/>
            <person name="Radlinska M."/>
            <person name="Mrozek P."/>
            <person name="Szymczak M."/>
            <person name="Schluter A."/>
            <person name="Puhler A."/>
            <person name="Bartosik D."/>
        </authorList>
    </citation>
    <scope>NUCLEOTIDE SEQUENCE [LARGE SCALE GENOMIC DNA]</scope>
    <source>
        <strain evidence="10">JCM 7686</strain>
    </source>
</reference>
<gene>
    <name evidence="10" type="ORF">JCM7686_1760</name>
</gene>
<dbReference type="GO" id="GO:0055085">
    <property type="term" value="P:transmembrane transport"/>
    <property type="evidence" value="ECO:0007669"/>
    <property type="project" value="InterPro"/>
</dbReference>
<dbReference type="eggNOG" id="COG1176">
    <property type="taxonomic scope" value="Bacteria"/>
</dbReference>
<keyword evidence="5 8" id="KW-0812">Transmembrane</keyword>
<keyword evidence="11" id="KW-1185">Reference proteome</keyword>
<dbReference type="Pfam" id="PF00528">
    <property type="entry name" value="BPD_transp_1"/>
    <property type="match status" value="1"/>
</dbReference>
<feature type="transmembrane region" description="Helical" evidence="8">
    <location>
        <begin position="349"/>
        <end position="380"/>
    </location>
</feature>
<feature type="transmembrane region" description="Helical" evidence="8">
    <location>
        <begin position="208"/>
        <end position="232"/>
    </location>
</feature>
<dbReference type="Proteomes" id="UP000015480">
    <property type="component" value="Chromosome"/>
</dbReference>
<keyword evidence="4" id="KW-1003">Cell membrane</keyword>
<evidence type="ECO:0000256" key="5">
    <source>
        <dbReference type="ARBA" id="ARBA00022692"/>
    </source>
</evidence>
<keyword evidence="6 8" id="KW-1133">Transmembrane helix</keyword>
<dbReference type="OrthoDB" id="9807047at2"/>
<evidence type="ECO:0000256" key="2">
    <source>
        <dbReference type="ARBA" id="ARBA00007069"/>
    </source>
</evidence>
<dbReference type="KEGG" id="pami:JCM7686_1760"/>
<dbReference type="Gene3D" id="1.10.3720.10">
    <property type="entry name" value="MetI-like"/>
    <property type="match status" value="1"/>
</dbReference>
<dbReference type="GO" id="GO:0005886">
    <property type="term" value="C:plasma membrane"/>
    <property type="evidence" value="ECO:0007669"/>
    <property type="project" value="UniProtKB-SubCell"/>
</dbReference>
<organism evidence="10 11">
    <name type="scientific">Paracoccus aminophilus JCM 7686</name>
    <dbReference type="NCBI Taxonomy" id="1367847"/>
    <lineage>
        <taxon>Bacteria</taxon>
        <taxon>Pseudomonadati</taxon>
        <taxon>Pseudomonadota</taxon>
        <taxon>Alphaproteobacteria</taxon>
        <taxon>Rhodobacterales</taxon>
        <taxon>Paracoccaceae</taxon>
        <taxon>Paracoccus</taxon>
    </lineage>
</organism>
<comment type="similarity">
    <text evidence="2">Belongs to the binding-protein-dependent transport system permease family. CysTW subfamily.</text>
</comment>
<feature type="domain" description="ABC transmembrane type-1" evidence="9">
    <location>
        <begin position="174"/>
        <end position="380"/>
    </location>
</feature>
<keyword evidence="7 8" id="KW-0472">Membrane</keyword>
<dbReference type="InterPro" id="IPR035906">
    <property type="entry name" value="MetI-like_sf"/>
</dbReference>
<evidence type="ECO:0000313" key="10">
    <source>
        <dbReference type="EMBL" id="AGT08861.1"/>
    </source>
</evidence>
<evidence type="ECO:0000259" key="9">
    <source>
        <dbReference type="PROSITE" id="PS50928"/>
    </source>
</evidence>
<feature type="transmembrane region" description="Helical" evidence="8">
    <location>
        <begin position="12"/>
        <end position="35"/>
    </location>
</feature>
<dbReference type="InterPro" id="IPR000515">
    <property type="entry name" value="MetI-like"/>
</dbReference>
<feature type="transmembrane region" description="Helical" evidence="8">
    <location>
        <begin position="316"/>
        <end position="337"/>
    </location>
</feature>
<sequence>MKSRLARLRALLLVLPLAGFMLVFFIGPLVSMLSLSVSDGSARHVIPTVAERIADWDGEAAGLGDLQRALVTDLAASPDDQAVGEVVRRLNSSKSGFRSLFGKTLTAVATAPAESVDLAALDKRWNDPAYWLVIQDALNPLTDRYLLAALDLQRDAGGQIAEKPAGEAANRAILLRTLVISGTVTLATVAIGFPFAMAIAASSGWRRALLLGLTLLPLWTSLLVRTAAWFILLQDKGLINQTLQSLGVISEPLALIFNRSGVIIAMTYVLLPLMILPVYSALIAIPANLRPAAASLGAGPLRAFCEVTLPLGLRGVLSGALLVFMSAIGYYITPALIGGPRDQMISSVIAYYATGAANWGMASALGVLLLAITLCIYAVYQWLSTEPAKGRS</sequence>
<dbReference type="PATRIC" id="fig|1367847.3.peg.1743"/>